<name>A0A0L0KFP1_9ACTN</name>
<feature type="domain" description="HTH iclR-type" evidence="3">
    <location>
        <begin position="6"/>
        <end position="69"/>
    </location>
</feature>
<reference evidence="5" key="1">
    <citation type="submission" date="2014-07" db="EMBL/GenBank/DDBJ databases">
        <title>Genome sequencing of plant-pathogenic Streptomyces species.</title>
        <authorList>
            <person name="Harrison J."/>
            <person name="Sapp M."/>
            <person name="Thwaites R."/>
            <person name="Studholme D.J."/>
        </authorList>
    </citation>
    <scope>NUCLEOTIDE SEQUENCE [LARGE SCALE GENOMIC DNA]</scope>
    <source>
        <strain evidence="5">NCPPB 4445</strain>
    </source>
</reference>
<evidence type="ECO:0000259" key="3">
    <source>
        <dbReference type="PROSITE" id="PS51077"/>
    </source>
</evidence>
<dbReference type="InterPro" id="IPR005471">
    <property type="entry name" value="Tscrpt_reg_IclR_N"/>
</dbReference>
<dbReference type="GO" id="GO:0003677">
    <property type="term" value="F:DNA binding"/>
    <property type="evidence" value="ECO:0007669"/>
    <property type="project" value="InterPro"/>
</dbReference>
<comment type="caution">
    <text evidence="4">The sequence shown here is derived from an EMBL/GenBank/DDBJ whole genome shotgun (WGS) entry which is preliminary data.</text>
</comment>
<dbReference type="GO" id="GO:0003700">
    <property type="term" value="F:DNA-binding transcription factor activity"/>
    <property type="evidence" value="ECO:0007669"/>
    <property type="project" value="TreeGrafter"/>
</dbReference>
<organism evidence="4 5">
    <name type="scientific">Streptomyces acidiscabies</name>
    <dbReference type="NCBI Taxonomy" id="42234"/>
    <lineage>
        <taxon>Bacteria</taxon>
        <taxon>Bacillati</taxon>
        <taxon>Actinomycetota</taxon>
        <taxon>Actinomycetes</taxon>
        <taxon>Kitasatosporales</taxon>
        <taxon>Streptomycetaceae</taxon>
        <taxon>Streptomyces</taxon>
    </lineage>
</organism>
<dbReference type="PROSITE" id="PS51077">
    <property type="entry name" value="HTH_ICLR"/>
    <property type="match status" value="1"/>
</dbReference>
<accession>A0A0L0KFP1</accession>
<evidence type="ECO:0000313" key="5">
    <source>
        <dbReference type="Proteomes" id="UP000037151"/>
    </source>
</evidence>
<dbReference type="RefSeq" id="WP_050370472.1">
    <property type="nucleotide sequence ID" value="NZ_KQ257813.1"/>
</dbReference>
<dbReference type="Gene3D" id="3.30.450.40">
    <property type="match status" value="1"/>
</dbReference>
<proteinExistence type="predicted"/>
<evidence type="ECO:0000313" key="4">
    <source>
        <dbReference type="EMBL" id="KND36992.1"/>
    </source>
</evidence>
<dbReference type="PANTHER" id="PTHR30136:SF24">
    <property type="entry name" value="HTH-TYPE TRANSCRIPTIONAL REPRESSOR ALLR"/>
    <property type="match status" value="1"/>
</dbReference>
<dbReference type="PANTHER" id="PTHR30136">
    <property type="entry name" value="HELIX-TURN-HELIX TRANSCRIPTIONAL REGULATOR, ICLR FAMILY"/>
    <property type="match status" value="1"/>
</dbReference>
<dbReference type="SUPFAM" id="SSF55781">
    <property type="entry name" value="GAF domain-like"/>
    <property type="match status" value="1"/>
</dbReference>
<dbReference type="PATRIC" id="fig|42234.21.peg.2276"/>
<gene>
    <name evidence="4" type="ORF">IQ63_11040</name>
</gene>
<dbReference type="InterPro" id="IPR036388">
    <property type="entry name" value="WH-like_DNA-bd_sf"/>
</dbReference>
<dbReference type="GO" id="GO:0045892">
    <property type="term" value="P:negative regulation of DNA-templated transcription"/>
    <property type="evidence" value="ECO:0007669"/>
    <property type="project" value="TreeGrafter"/>
</dbReference>
<evidence type="ECO:0000256" key="1">
    <source>
        <dbReference type="ARBA" id="ARBA00023015"/>
    </source>
</evidence>
<dbReference type="SUPFAM" id="SSF46785">
    <property type="entry name" value="Winged helix' DNA-binding domain"/>
    <property type="match status" value="1"/>
</dbReference>
<dbReference type="InterPro" id="IPR050707">
    <property type="entry name" value="HTH_MetabolicPath_Reg"/>
</dbReference>
<dbReference type="Gene3D" id="1.10.10.10">
    <property type="entry name" value="Winged helix-like DNA-binding domain superfamily/Winged helix DNA-binding domain"/>
    <property type="match status" value="1"/>
</dbReference>
<sequence>MRGANSAPTLRVVEVVELLARSGDDPLRYTDISRELGLSQATTHAILKTLCDRGWASRDPVSKTFALGPGLAFIAEVVTMRPFVRVAHAAAIDLAAEFGYAASVSEKVGDALVITAFEGGENPWPGDSIPYAPPFGAGFAAWDTDEGRRAWIQRAASAGTETAARLEEALDHTRERGFDVDYTSPALADAAGLVDTLASGAIALPAGIRGTLDRLRAEFSAVGFPHNDSGREPVAAVAAPVFDRQGRVACLLSVHPLVDLPGRKIDAIGQRLLGLTTAIGASIGTPRA</sequence>
<dbReference type="AlphaFoldDB" id="A0A0L0KFP1"/>
<dbReference type="Proteomes" id="UP000037151">
    <property type="component" value="Unassembled WGS sequence"/>
</dbReference>
<dbReference type="InterPro" id="IPR029016">
    <property type="entry name" value="GAF-like_dom_sf"/>
</dbReference>
<dbReference type="Pfam" id="PF09339">
    <property type="entry name" value="HTH_IclR"/>
    <property type="match status" value="1"/>
</dbReference>
<keyword evidence="1" id="KW-0805">Transcription regulation</keyword>
<dbReference type="EMBL" id="JPPY01000073">
    <property type="protein sequence ID" value="KND36992.1"/>
    <property type="molecule type" value="Genomic_DNA"/>
</dbReference>
<dbReference type="InterPro" id="IPR036390">
    <property type="entry name" value="WH_DNA-bd_sf"/>
</dbReference>
<dbReference type="OrthoDB" id="9000968at2"/>
<evidence type="ECO:0000256" key="2">
    <source>
        <dbReference type="ARBA" id="ARBA00023163"/>
    </source>
</evidence>
<dbReference type="SMART" id="SM00346">
    <property type="entry name" value="HTH_ICLR"/>
    <property type="match status" value="1"/>
</dbReference>
<protein>
    <submittedName>
        <fullName evidence="4">Transcriptional regulator</fullName>
    </submittedName>
</protein>
<keyword evidence="2" id="KW-0804">Transcription</keyword>